<organism evidence="9 10">
    <name type="scientific">Fibrella aestuarina BUZ 2</name>
    <dbReference type="NCBI Taxonomy" id="1166018"/>
    <lineage>
        <taxon>Bacteria</taxon>
        <taxon>Pseudomonadati</taxon>
        <taxon>Bacteroidota</taxon>
        <taxon>Cytophagia</taxon>
        <taxon>Cytophagales</taxon>
        <taxon>Spirosomataceae</taxon>
        <taxon>Fibrella</taxon>
    </lineage>
</organism>
<keyword evidence="10" id="KW-1185">Reference proteome</keyword>
<evidence type="ECO:0000256" key="1">
    <source>
        <dbReference type="ARBA" id="ARBA00000032"/>
    </source>
</evidence>
<evidence type="ECO:0000256" key="6">
    <source>
        <dbReference type="PIRSR" id="PIRSR000898-1"/>
    </source>
</evidence>
<dbReference type="OrthoDB" id="9809781at2"/>
<feature type="domain" description="Calcineurin-like phosphoesterase" evidence="8">
    <location>
        <begin position="54"/>
        <end position="264"/>
    </location>
</feature>
<dbReference type="HOGENOM" id="CLU_043332_1_1_10"/>
<dbReference type="PANTHER" id="PTHR10161:SF14">
    <property type="entry name" value="TARTRATE-RESISTANT ACID PHOSPHATASE TYPE 5"/>
    <property type="match status" value="1"/>
</dbReference>
<keyword evidence="4 5" id="KW-0378">Hydrolase</keyword>
<name>I0KC66_9BACT</name>
<feature type="binding site" evidence="6">
    <location>
        <position position="225"/>
    </location>
    <ligand>
        <name>Fe cation</name>
        <dbReference type="ChEBI" id="CHEBI:24875"/>
        <label>2</label>
    </ligand>
</feature>
<dbReference type="CDD" id="cd07378">
    <property type="entry name" value="MPP_ACP5"/>
    <property type="match status" value="1"/>
</dbReference>
<proteinExistence type="predicted"/>
<dbReference type="KEGG" id="fae:FAES_3712"/>
<keyword evidence="6" id="KW-0479">Metal-binding</keyword>
<feature type="binding site" evidence="6">
    <location>
        <position position="96"/>
    </location>
    <ligand>
        <name>Fe cation</name>
        <dbReference type="ChEBI" id="CHEBI:24875"/>
        <label>1</label>
    </ligand>
</feature>
<evidence type="ECO:0000256" key="2">
    <source>
        <dbReference type="ARBA" id="ARBA00012646"/>
    </source>
</evidence>
<dbReference type="GO" id="GO:0003993">
    <property type="term" value="F:acid phosphatase activity"/>
    <property type="evidence" value="ECO:0007669"/>
    <property type="project" value="UniProtKB-UniRule"/>
</dbReference>
<evidence type="ECO:0000259" key="8">
    <source>
        <dbReference type="Pfam" id="PF00149"/>
    </source>
</evidence>
<dbReference type="SUPFAM" id="SSF56300">
    <property type="entry name" value="Metallo-dependent phosphatases"/>
    <property type="match status" value="1"/>
</dbReference>
<dbReference type="Proteomes" id="UP000011058">
    <property type="component" value="Chromosome"/>
</dbReference>
<evidence type="ECO:0000256" key="5">
    <source>
        <dbReference type="PIRNR" id="PIRNR000898"/>
    </source>
</evidence>
<dbReference type="EC" id="3.1.3.2" evidence="2 5"/>
<feature type="binding site" evidence="6">
    <location>
        <position position="263"/>
    </location>
    <ligand>
        <name>Fe cation</name>
        <dbReference type="ChEBI" id="CHEBI:24875"/>
        <label>1</label>
    </ligand>
</feature>
<dbReference type="RefSeq" id="WP_015332818.1">
    <property type="nucleotide sequence ID" value="NC_020054.1"/>
</dbReference>
<evidence type="ECO:0000256" key="4">
    <source>
        <dbReference type="ARBA" id="ARBA00022801"/>
    </source>
</evidence>
<dbReference type="Gene3D" id="3.60.21.10">
    <property type="match status" value="1"/>
</dbReference>
<dbReference type="PATRIC" id="fig|1166018.3.peg.5495"/>
<protein>
    <recommendedName>
        <fullName evidence="2 5">acid phosphatase</fullName>
        <ecNumber evidence="2 5">3.1.3.2</ecNumber>
    </recommendedName>
</protein>
<dbReference type="PIRSF" id="PIRSF000898">
    <property type="entry name" value="Acid_Ptase_5"/>
    <property type="match status" value="1"/>
</dbReference>
<evidence type="ECO:0000313" key="10">
    <source>
        <dbReference type="Proteomes" id="UP000011058"/>
    </source>
</evidence>
<dbReference type="InterPro" id="IPR004843">
    <property type="entry name" value="Calcineurin-like_PHP"/>
</dbReference>
<dbReference type="InterPro" id="IPR029052">
    <property type="entry name" value="Metallo-depent_PP-like"/>
</dbReference>
<feature type="chain" id="PRO_5003630454" description="acid phosphatase" evidence="7">
    <location>
        <begin position="25"/>
        <end position="334"/>
    </location>
</feature>
<comment type="cofactor">
    <cofactor evidence="6">
        <name>Fe cation</name>
        <dbReference type="ChEBI" id="CHEBI:24875"/>
    </cofactor>
    <text evidence="6">Binds 2 iron ions per subunit.</text>
</comment>
<feature type="binding site" evidence="6">
    <location>
        <position position="261"/>
    </location>
    <ligand>
        <name>Fe cation</name>
        <dbReference type="ChEBI" id="CHEBI:24875"/>
        <label>2</label>
    </ligand>
</feature>
<dbReference type="PANTHER" id="PTHR10161">
    <property type="entry name" value="TARTRATE-RESISTANT ACID PHOSPHATASE TYPE 5"/>
    <property type="match status" value="1"/>
</dbReference>
<keyword evidence="5 6" id="KW-0408">Iron</keyword>
<accession>I0KC66</accession>
<evidence type="ECO:0000256" key="3">
    <source>
        <dbReference type="ARBA" id="ARBA00022729"/>
    </source>
</evidence>
<gene>
    <name evidence="9" type="primary">PAP7</name>
    <name evidence="9" type="ORF">FAES_3712</name>
</gene>
<dbReference type="AlphaFoldDB" id="I0KC66"/>
<feature type="binding site" evidence="6">
    <location>
        <position position="93"/>
    </location>
    <ligand>
        <name>Fe cation</name>
        <dbReference type="ChEBI" id="CHEBI:24875"/>
        <label>2</label>
    </ligand>
</feature>
<dbReference type="STRING" id="1166018.FAES_3712"/>
<feature type="signal peptide" evidence="7">
    <location>
        <begin position="1"/>
        <end position="24"/>
    </location>
</feature>
<dbReference type="InterPro" id="IPR051558">
    <property type="entry name" value="Metallophosphoesterase_PAP"/>
</dbReference>
<dbReference type="GO" id="GO:0046872">
    <property type="term" value="F:metal ion binding"/>
    <property type="evidence" value="ECO:0007669"/>
    <property type="project" value="UniProtKB-KW"/>
</dbReference>
<dbReference type="EMBL" id="HE796683">
    <property type="protein sequence ID" value="CCH01719.1"/>
    <property type="molecule type" value="Genomic_DNA"/>
</dbReference>
<feature type="binding site" evidence="6">
    <location>
        <position position="93"/>
    </location>
    <ligand>
        <name>Fe cation</name>
        <dbReference type="ChEBI" id="CHEBI:24875"/>
        <label>1</label>
    </ligand>
</feature>
<dbReference type="Pfam" id="PF00149">
    <property type="entry name" value="Metallophos"/>
    <property type="match status" value="1"/>
</dbReference>
<feature type="binding site" evidence="6">
    <location>
        <position position="60"/>
    </location>
    <ligand>
        <name>Fe cation</name>
        <dbReference type="ChEBI" id="CHEBI:24875"/>
        <label>1</label>
    </ligand>
</feature>
<keyword evidence="3 7" id="KW-0732">Signal</keyword>
<evidence type="ECO:0000256" key="7">
    <source>
        <dbReference type="SAM" id="SignalP"/>
    </source>
</evidence>
<sequence length="334" mass="37711">MRSLRPPLQLLLLFLVFVSRQAQAQRPADYSAQLAAGYELGVIPKLQTLDKALHFAVVGDWGRQGEFHQRDVALQMAKAMAGLGGSFIISTGDNFYPSGVRSTQDPLWQGSFEQIYHYAWLQRDWYAILGNHDYAGNVEAQIDYSKISRRWHMPARYYSLKKKLAGNGCVQFVFLDTNGLEPDYYTNDELAPALSQQDTTAQLRWLRETLSDPDPTIRWRIVVGHHPVYTAGKRTAITGPVRRSLEPILNQYNVDLYICGHDHDLQYNKPAGPTHHFLSGAGSELSNVPHKTPENVFYRGVNGFMTFSVQPTQFLVQIIDGKGAILFSRLIPKS</sequence>
<feature type="binding site" evidence="6">
    <location>
        <position position="131"/>
    </location>
    <ligand>
        <name>Fe cation</name>
        <dbReference type="ChEBI" id="CHEBI:24875"/>
        <label>2</label>
    </ligand>
</feature>
<reference evidence="9 10" key="1">
    <citation type="journal article" date="2012" name="J. Bacteriol.">
        <title>Genome Sequence of Fibrella aestuarina BUZ 2T, a Filamentous Marine Bacterium.</title>
        <authorList>
            <person name="Filippini M."/>
            <person name="Qi W."/>
            <person name="Blom J."/>
            <person name="Goesmann A."/>
            <person name="Smits T.H."/>
            <person name="Bagheri H.C."/>
        </authorList>
    </citation>
    <scope>NUCLEOTIDE SEQUENCE [LARGE SCALE GENOMIC DNA]</scope>
    <source>
        <strain evidence="10">BUZ 2T</strain>
    </source>
</reference>
<dbReference type="InterPro" id="IPR024927">
    <property type="entry name" value="Acid_PPase"/>
</dbReference>
<dbReference type="eggNOG" id="COG1409">
    <property type="taxonomic scope" value="Bacteria"/>
</dbReference>
<evidence type="ECO:0000313" key="9">
    <source>
        <dbReference type="EMBL" id="CCH01719.1"/>
    </source>
</evidence>
<comment type="catalytic activity">
    <reaction evidence="1 5">
        <text>a phosphate monoester + H2O = an alcohol + phosphate</text>
        <dbReference type="Rhea" id="RHEA:15017"/>
        <dbReference type="ChEBI" id="CHEBI:15377"/>
        <dbReference type="ChEBI" id="CHEBI:30879"/>
        <dbReference type="ChEBI" id="CHEBI:43474"/>
        <dbReference type="ChEBI" id="CHEBI:67140"/>
        <dbReference type="EC" id="3.1.3.2"/>
    </reaction>
</comment>